<dbReference type="InterPro" id="IPR014907">
    <property type="entry name" value="BT4734-like_N"/>
</dbReference>
<sequence length="439" mass="50553">MPQQLHTISLLETEVSSFRNLNTADNPKPIRLLTWLRSVKYRDRVEQIRTIEDKKQRDEQKGLLPIITPSGVFTYREESKLVRHTGLLQFDIDLTDNKHIRNYVDLKNQIAKLPFVAYCGLSTSGKGYWGLVPIASPKRHAQHFDALVRVFAHYKIKLDTRPRNVASARCYSHDPAAYLPEKVQLFELFDIPKPSPRRKFYHTVDADKDRHRVEICIAEILRRGQYIETYRDWYEVGCAFANSYGEGGRNYFHHVSQNYPKYSANETDKQFSACLKGKSKATLGSFFHFCERLGIRWKDLLAAPISPTPPHRLKPAQQFPESPVIYQEPERTRRRATNVQAEAFAMEKAFWSKDWTRPPLKLTNRPEPLPVRPSSRTQGDIQKAVIDMFGKNQHLAQLAKSFGAELVGVRRLPTVPTEPVPGVPASLQYIAQKNDDLPF</sequence>
<comment type="caution">
    <text evidence="3">The sequence shown here is derived from an EMBL/GenBank/DDBJ whole genome shotgun (WGS) entry which is preliminary data.</text>
</comment>
<dbReference type="AlphaFoldDB" id="A0A7J5U2L8"/>
<proteinExistence type="predicted"/>
<reference evidence="3 4" key="1">
    <citation type="submission" date="2019-10" db="EMBL/GenBank/DDBJ databases">
        <title>Rudanella paleaurantiibacter sp. nov., isolated from sludge.</title>
        <authorList>
            <person name="Xu S.Q."/>
        </authorList>
    </citation>
    <scope>NUCLEOTIDE SEQUENCE [LARGE SCALE GENOMIC DNA]</scope>
    <source>
        <strain evidence="3 4">HX-22-17</strain>
    </source>
</reference>
<evidence type="ECO:0000313" key="3">
    <source>
        <dbReference type="EMBL" id="KAB7731921.1"/>
    </source>
</evidence>
<dbReference type="Pfam" id="PF08800">
    <property type="entry name" value="BT4734-like_N"/>
    <property type="match status" value="1"/>
</dbReference>
<name>A0A7J5U2L8_9BACT</name>
<dbReference type="GO" id="GO:0016817">
    <property type="term" value="F:hydrolase activity, acting on acid anhydrides"/>
    <property type="evidence" value="ECO:0007669"/>
    <property type="project" value="InterPro"/>
</dbReference>
<organism evidence="3 4">
    <name type="scientific">Rudanella paleaurantiibacter</name>
    <dbReference type="NCBI Taxonomy" id="2614655"/>
    <lineage>
        <taxon>Bacteria</taxon>
        <taxon>Pseudomonadati</taxon>
        <taxon>Bacteroidota</taxon>
        <taxon>Cytophagia</taxon>
        <taxon>Cytophagales</taxon>
        <taxon>Cytophagaceae</taxon>
        <taxon>Rudanella</taxon>
    </lineage>
</organism>
<dbReference type="InterPro" id="IPR014819">
    <property type="entry name" value="PriCT_2"/>
</dbReference>
<evidence type="ECO:0000313" key="4">
    <source>
        <dbReference type="Proteomes" id="UP000488299"/>
    </source>
</evidence>
<accession>A0A7J5U2L8</accession>
<dbReference type="EMBL" id="WELI01000002">
    <property type="protein sequence ID" value="KAB7731921.1"/>
    <property type="molecule type" value="Genomic_DNA"/>
</dbReference>
<evidence type="ECO:0000259" key="1">
    <source>
        <dbReference type="Pfam" id="PF08707"/>
    </source>
</evidence>
<gene>
    <name evidence="3" type="ORF">F5984_06785</name>
</gene>
<dbReference type="Pfam" id="PF08707">
    <property type="entry name" value="PriCT_2"/>
    <property type="match status" value="1"/>
</dbReference>
<dbReference type="Proteomes" id="UP000488299">
    <property type="component" value="Unassembled WGS sequence"/>
</dbReference>
<evidence type="ECO:0000259" key="2">
    <source>
        <dbReference type="Pfam" id="PF08800"/>
    </source>
</evidence>
<keyword evidence="4" id="KW-1185">Reference proteome</keyword>
<feature type="domain" description="Primase C-terminal 2" evidence="1">
    <location>
        <begin position="228"/>
        <end position="290"/>
    </location>
</feature>
<feature type="domain" description="BT4734-like N-terminal" evidence="2">
    <location>
        <begin position="61"/>
        <end position="178"/>
    </location>
</feature>
<dbReference type="RefSeq" id="WP_152123500.1">
    <property type="nucleotide sequence ID" value="NZ_WELI01000002.1"/>
</dbReference>
<protein>
    <submittedName>
        <fullName evidence="3">Uncharacterized protein</fullName>
    </submittedName>
</protein>